<accession>A0A378LA79</accession>
<dbReference type="STRING" id="460.Lstg_2422"/>
<dbReference type="PANTHER" id="PTHR35983:SF1">
    <property type="entry name" value="UPF0166 PROTEIN TM_0021"/>
    <property type="match status" value="1"/>
</dbReference>
<evidence type="ECO:0000313" key="2">
    <source>
        <dbReference type="EMBL" id="KTD75743.1"/>
    </source>
</evidence>
<organism evidence="3 5">
    <name type="scientific">Legionella steigerwaltii</name>
    <dbReference type="NCBI Taxonomy" id="460"/>
    <lineage>
        <taxon>Bacteria</taxon>
        <taxon>Pseudomonadati</taxon>
        <taxon>Pseudomonadota</taxon>
        <taxon>Gammaproteobacteria</taxon>
        <taxon>Legionellales</taxon>
        <taxon>Legionellaceae</taxon>
        <taxon>Legionella</taxon>
    </lineage>
</organism>
<dbReference type="OrthoDB" id="5295185at2"/>
<dbReference type="Gene3D" id="3.30.70.120">
    <property type="match status" value="1"/>
</dbReference>
<dbReference type="Pfam" id="PF02641">
    <property type="entry name" value="DUF190"/>
    <property type="match status" value="1"/>
</dbReference>
<name>A0A378LA79_9GAMM</name>
<dbReference type="EMBL" id="LNYZ01000020">
    <property type="protein sequence ID" value="KTD75743.1"/>
    <property type="molecule type" value="Genomic_DNA"/>
</dbReference>
<dbReference type="EMBL" id="UGOY01000001">
    <property type="protein sequence ID" value="STY23746.1"/>
    <property type="molecule type" value="Genomic_DNA"/>
</dbReference>
<dbReference type="SUPFAM" id="SSF54913">
    <property type="entry name" value="GlnB-like"/>
    <property type="match status" value="1"/>
</dbReference>
<reference evidence="3 5" key="2">
    <citation type="submission" date="2018-06" db="EMBL/GenBank/DDBJ databases">
        <authorList>
            <consortium name="Pathogen Informatics"/>
            <person name="Doyle S."/>
        </authorList>
    </citation>
    <scope>NUCLEOTIDE SEQUENCE [LARGE SCALE GENOMIC DNA]</scope>
    <source>
        <strain evidence="3 5">NCTC11991</strain>
    </source>
</reference>
<dbReference type="AlphaFoldDB" id="A0A378LA79"/>
<protein>
    <submittedName>
        <fullName evidence="3">Uncharacterized ACR, COG1993</fullName>
    </submittedName>
</protein>
<keyword evidence="4" id="KW-1185">Reference proteome</keyword>
<comment type="similarity">
    <text evidence="1">Belongs to the UPF0166 family.</text>
</comment>
<gene>
    <name evidence="2" type="ORF">Lstg_2422</name>
    <name evidence="3" type="ORF">NCTC11991_02356</name>
</gene>
<reference evidence="2 4" key="1">
    <citation type="submission" date="2015-11" db="EMBL/GenBank/DDBJ databases">
        <title>Genomic analysis of 38 Legionella species identifies large and diverse effector repertoires.</title>
        <authorList>
            <person name="Burstein D."/>
            <person name="Amaro F."/>
            <person name="Zusman T."/>
            <person name="Lifshitz Z."/>
            <person name="Cohen O."/>
            <person name="Gilbert J.A."/>
            <person name="Pupko T."/>
            <person name="Shuman H.A."/>
            <person name="Segal G."/>
        </authorList>
    </citation>
    <scope>NUCLEOTIDE SEQUENCE [LARGE SCALE GENOMIC DNA]</scope>
    <source>
        <strain evidence="2 4">SC-18-C9</strain>
    </source>
</reference>
<dbReference type="Proteomes" id="UP000054820">
    <property type="component" value="Unassembled WGS sequence"/>
</dbReference>
<evidence type="ECO:0000313" key="5">
    <source>
        <dbReference type="Proteomes" id="UP000255110"/>
    </source>
</evidence>
<dbReference type="InterPro" id="IPR003793">
    <property type="entry name" value="UPF0166"/>
</dbReference>
<proteinExistence type="inferred from homology"/>
<evidence type="ECO:0000256" key="1">
    <source>
        <dbReference type="ARBA" id="ARBA00010554"/>
    </source>
</evidence>
<dbReference type="InterPro" id="IPR011322">
    <property type="entry name" value="N-reg_PII-like_a/b"/>
</dbReference>
<dbReference type="PANTHER" id="PTHR35983">
    <property type="entry name" value="UPF0166 PROTEIN TM_0021"/>
    <property type="match status" value="1"/>
</dbReference>
<dbReference type="Proteomes" id="UP000255110">
    <property type="component" value="Unassembled WGS sequence"/>
</dbReference>
<evidence type="ECO:0000313" key="3">
    <source>
        <dbReference type="EMBL" id="STY23746.1"/>
    </source>
</evidence>
<sequence length="100" mass="11447">MSYEKVSVYINEAEQWQDKPLYLELLEMLREQKVAGATVLRGVAGFPLDTITKTSLFHIKKLPLIVQFIDDVEVIEVLILKLKNMLPQHLIARVPVDVVC</sequence>
<dbReference type="RefSeq" id="WP_058477967.1">
    <property type="nucleotide sequence ID" value="NZ_CAAAIO010000010.1"/>
</dbReference>
<dbReference type="InterPro" id="IPR015867">
    <property type="entry name" value="N-reg_PII/ATP_PRibTrfase_C"/>
</dbReference>
<evidence type="ECO:0000313" key="4">
    <source>
        <dbReference type="Proteomes" id="UP000054820"/>
    </source>
</evidence>